<dbReference type="InterPro" id="IPR045843">
    <property type="entry name" value="IND-like"/>
</dbReference>
<keyword evidence="5" id="KW-0539">Nucleus</keyword>
<evidence type="ECO:0000259" key="7">
    <source>
        <dbReference type="PROSITE" id="PS50888"/>
    </source>
</evidence>
<dbReference type="Proteomes" id="UP001632038">
    <property type="component" value="Unassembled WGS sequence"/>
</dbReference>
<feature type="compositionally biased region" description="Basic and acidic residues" evidence="6">
    <location>
        <begin position="158"/>
        <end position="192"/>
    </location>
</feature>
<dbReference type="Pfam" id="PF00010">
    <property type="entry name" value="HLH"/>
    <property type="match status" value="1"/>
</dbReference>
<dbReference type="Gene3D" id="4.10.280.10">
    <property type="entry name" value="Helix-loop-helix DNA-binding domain"/>
    <property type="match status" value="1"/>
</dbReference>
<dbReference type="GO" id="GO:0005634">
    <property type="term" value="C:nucleus"/>
    <property type="evidence" value="ECO:0007669"/>
    <property type="project" value="UniProtKB-SubCell"/>
</dbReference>
<evidence type="ECO:0000256" key="2">
    <source>
        <dbReference type="ARBA" id="ARBA00023015"/>
    </source>
</evidence>
<dbReference type="PANTHER" id="PTHR45914">
    <property type="entry name" value="TRANSCRIPTION FACTOR HEC3-RELATED"/>
    <property type="match status" value="1"/>
</dbReference>
<evidence type="ECO:0000313" key="9">
    <source>
        <dbReference type="Proteomes" id="UP001632038"/>
    </source>
</evidence>
<dbReference type="PANTHER" id="PTHR45914:SF12">
    <property type="entry name" value="TRANSCRIPTION FACTOR BHLH87"/>
    <property type="match status" value="1"/>
</dbReference>
<protein>
    <recommendedName>
        <fullName evidence="7">BHLH domain-containing protein</fullName>
    </recommendedName>
</protein>
<dbReference type="InterPro" id="IPR011598">
    <property type="entry name" value="bHLH_dom"/>
</dbReference>
<keyword evidence="9" id="KW-1185">Reference proteome</keyword>
<dbReference type="EMBL" id="JAVIJP010000032">
    <property type="protein sequence ID" value="KAL3631966.1"/>
    <property type="molecule type" value="Genomic_DNA"/>
</dbReference>
<dbReference type="SMART" id="SM00353">
    <property type="entry name" value="HLH"/>
    <property type="match status" value="1"/>
</dbReference>
<organism evidence="8 9">
    <name type="scientific">Castilleja foliolosa</name>
    <dbReference type="NCBI Taxonomy" id="1961234"/>
    <lineage>
        <taxon>Eukaryota</taxon>
        <taxon>Viridiplantae</taxon>
        <taxon>Streptophyta</taxon>
        <taxon>Embryophyta</taxon>
        <taxon>Tracheophyta</taxon>
        <taxon>Spermatophyta</taxon>
        <taxon>Magnoliopsida</taxon>
        <taxon>eudicotyledons</taxon>
        <taxon>Gunneridae</taxon>
        <taxon>Pentapetalae</taxon>
        <taxon>asterids</taxon>
        <taxon>lamiids</taxon>
        <taxon>Lamiales</taxon>
        <taxon>Orobanchaceae</taxon>
        <taxon>Pedicularideae</taxon>
        <taxon>Castillejinae</taxon>
        <taxon>Castilleja</taxon>
    </lineage>
</organism>
<dbReference type="InterPro" id="IPR036638">
    <property type="entry name" value="HLH_DNA-bd_sf"/>
</dbReference>
<evidence type="ECO:0000256" key="3">
    <source>
        <dbReference type="ARBA" id="ARBA00023125"/>
    </source>
</evidence>
<dbReference type="GO" id="GO:0003677">
    <property type="term" value="F:DNA binding"/>
    <property type="evidence" value="ECO:0007669"/>
    <property type="project" value="UniProtKB-KW"/>
</dbReference>
<name>A0ABD3CRM6_9LAMI</name>
<reference evidence="9" key="1">
    <citation type="journal article" date="2024" name="IScience">
        <title>Strigolactones Initiate the Formation of Haustorium-like Structures in Castilleja.</title>
        <authorList>
            <person name="Buerger M."/>
            <person name="Peterson D."/>
            <person name="Chory J."/>
        </authorList>
    </citation>
    <scope>NUCLEOTIDE SEQUENCE [LARGE SCALE GENOMIC DNA]</scope>
</reference>
<dbReference type="SUPFAM" id="SSF47459">
    <property type="entry name" value="HLH, helix-loop-helix DNA-binding domain"/>
    <property type="match status" value="1"/>
</dbReference>
<accession>A0ABD3CRM6</accession>
<keyword evidence="3" id="KW-0238">DNA-binding</keyword>
<evidence type="ECO:0000313" key="8">
    <source>
        <dbReference type="EMBL" id="KAL3631966.1"/>
    </source>
</evidence>
<feature type="region of interest" description="Disordered" evidence="6">
    <location>
        <begin position="153"/>
        <end position="218"/>
    </location>
</feature>
<gene>
    <name evidence="8" type="ORF">CASFOL_024950</name>
</gene>
<evidence type="ECO:0000256" key="6">
    <source>
        <dbReference type="SAM" id="MobiDB-lite"/>
    </source>
</evidence>
<comment type="caution">
    <text evidence="8">The sequence shown here is derived from an EMBL/GenBank/DDBJ whole genome shotgun (WGS) entry which is preliminary data.</text>
</comment>
<keyword evidence="4" id="KW-0804">Transcription</keyword>
<feature type="domain" description="BHLH" evidence="7">
    <location>
        <begin position="255"/>
        <end position="304"/>
    </location>
</feature>
<feature type="compositionally biased region" description="Polar residues" evidence="6">
    <location>
        <begin position="194"/>
        <end position="205"/>
    </location>
</feature>
<evidence type="ECO:0000256" key="1">
    <source>
        <dbReference type="ARBA" id="ARBA00004123"/>
    </source>
</evidence>
<comment type="subcellular location">
    <subcellularLocation>
        <location evidence="1">Nucleus</location>
    </subcellularLocation>
</comment>
<evidence type="ECO:0000256" key="5">
    <source>
        <dbReference type="ARBA" id="ARBA00023242"/>
    </source>
</evidence>
<dbReference type="PROSITE" id="PS50888">
    <property type="entry name" value="BHLH"/>
    <property type="match status" value="1"/>
</dbReference>
<dbReference type="AlphaFoldDB" id="A0ABD3CRM6"/>
<sequence>MHNQMDHNLDWSKFQQHDIEDSLIMPSSSDHFDPLQQIPKIDQFPNHFAQWNATINAGPLNSPFQYNNSPQIGPVLDSGPTSPQRNILRGHAGVALTKTTTNSLESIDCLLSASNQTDTTTSIEDDGISLIFSNCNNLWNNNSNNNFTAVKPIGSLSEKTDPGKDISQSKRKRGENEQNHEKPKRPMLEKKPNIISSSNINFGQPSSSASGSSADEPDPEAMAHMKEIIYRAAAFRPVDFGPEEVEKPKRKNVRISNDPQTVAARQRRERISERIRALQRLVPGGNKMDTASMLDEAANYLKFLRAQIKALEGFGQRIDPTVHNFSGYSNLEFASPFFNPSFAMQMQLHQQQQAQFSIQSPNPVHQPKFS</sequence>
<proteinExistence type="predicted"/>
<evidence type="ECO:0000256" key="4">
    <source>
        <dbReference type="ARBA" id="ARBA00023163"/>
    </source>
</evidence>
<keyword evidence="2" id="KW-0805">Transcription regulation</keyword>